<dbReference type="GO" id="GO:0006364">
    <property type="term" value="P:rRNA processing"/>
    <property type="evidence" value="ECO:0007669"/>
    <property type="project" value="InterPro"/>
</dbReference>
<proteinExistence type="inferred from homology"/>
<dbReference type="PANTHER" id="PTHR33515">
    <property type="entry name" value="RIBOSOME-BINDING FACTOR A, CHLOROPLASTIC-RELATED"/>
    <property type="match status" value="1"/>
</dbReference>
<reference evidence="1" key="1">
    <citation type="journal article" date="2015" name="Proc. Natl. Acad. Sci. U.S.A.">
        <title>Networks of energetic and metabolic interactions define dynamics in microbial communities.</title>
        <authorList>
            <person name="Embree M."/>
            <person name="Liu J.K."/>
            <person name="Al-Bassam M.M."/>
            <person name="Zengler K."/>
        </authorList>
    </citation>
    <scope>NUCLEOTIDE SEQUENCE</scope>
</reference>
<accession>A0A0W8FL34</accession>
<dbReference type="SUPFAM" id="SSF89919">
    <property type="entry name" value="Ribosome-binding factor A, RbfA"/>
    <property type="match status" value="1"/>
</dbReference>
<dbReference type="HAMAP" id="MF_00003">
    <property type="entry name" value="RbfA"/>
    <property type="match status" value="1"/>
</dbReference>
<dbReference type="PANTHER" id="PTHR33515:SF1">
    <property type="entry name" value="RIBOSOME-BINDING FACTOR A, CHLOROPLASTIC-RELATED"/>
    <property type="match status" value="1"/>
</dbReference>
<protein>
    <submittedName>
        <fullName evidence="1">Ribosome-binding factor a</fullName>
    </submittedName>
</protein>
<dbReference type="NCBIfam" id="TIGR00082">
    <property type="entry name" value="rbfA"/>
    <property type="match status" value="1"/>
</dbReference>
<organism evidence="1">
    <name type="scientific">hydrocarbon metagenome</name>
    <dbReference type="NCBI Taxonomy" id="938273"/>
    <lineage>
        <taxon>unclassified sequences</taxon>
        <taxon>metagenomes</taxon>
        <taxon>ecological metagenomes</taxon>
    </lineage>
</organism>
<name>A0A0W8FL34_9ZZZZ</name>
<gene>
    <name evidence="1" type="ORF">ASZ90_008653</name>
</gene>
<dbReference type="GO" id="GO:0043024">
    <property type="term" value="F:ribosomal small subunit binding"/>
    <property type="evidence" value="ECO:0007669"/>
    <property type="project" value="TreeGrafter"/>
</dbReference>
<dbReference type="InterPro" id="IPR015946">
    <property type="entry name" value="KH_dom-like_a/b"/>
</dbReference>
<dbReference type="InterPro" id="IPR000238">
    <property type="entry name" value="RbfA"/>
</dbReference>
<dbReference type="GO" id="GO:0005829">
    <property type="term" value="C:cytosol"/>
    <property type="evidence" value="ECO:0007669"/>
    <property type="project" value="TreeGrafter"/>
</dbReference>
<dbReference type="EMBL" id="LNQE01001043">
    <property type="protein sequence ID" value="KUG21591.1"/>
    <property type="molecule type" value="Genomic_DNA"/>
</dbReference>
<dbReference type="PROSITE" id="PS01319">
    <property type="entry name" value="RBFA"/>
    <property type="match status" value="1"/>
</dbReference>
<evidence type="ECO:0000313" key="1">
    <source>
        <dbReference type="EMBL" id="KUG21591.1"/>
    </source>
</evidence>
<dbReference type="Pfam" id="PF02033">
    <property type="entry name" value="RBFA"/>
    <property type="match status" value="1"/>
</dbReference>
<dbReference type="InterPro" id="IPR020053">
    <property type="entry name" value="Ribosome-bd_factorA_CS"/>
</dbReference>
<dbReference type="AlphaFoldDB" id="A0A0W8FL34"/>
<dbReference type="InterPro" id="IPR023799">
    <property type="entry name" value="RbfA_dom_sf"/>
</dbReference>
<dbReference type="Gene3D" id="3.30.300.20">
    <property type="match status" value="1"/>
</dbReference>
<comment type="caution">
    <text evidence="1">The sequence shown here is derived from an EMBL/GenBank/DDBJ whole genome shotgun (WGS) entry which is preliminary data.</text>
</comment>
<sequence>MKFKRADRVAELIRAEISNIVTREVKDPRLHSVTITAVKVADDLRNARIYFVEMGKDECSPEIKTGLTQAAGFIRRELGKRIQLRYVPELTFVHDQSFGYGNRIEKLLAQIAKQEEKND</sequence>